<protein>
    <recommendedName>
        <fullName evidence="1">protein acetyllysine N-acetyltransferase</fullName>
        <ecNumber evidence="1">2.3.1.286</ecNumber>
    </recommendedName>
</protein>
<dbReference type="EMBL" id="VFPA01000004">
    <property type="protein sequence ID" value="TQM05981.1"/>
    <property type="molecule type" value="Genomic_DNA"/>
</dbReference>
<feature type="binding site" evidence="4">
    <location>
        <position position="135"/>
    </location>
    <ligand>
        <name>Zn(2+)</name>
        <dbReference type="ChEBI" id="CHEBI:29105"/>
    </ligand>
</feature>
<evidence type="ECO:0000256" key="1">
    <source>
        <dbReference type="ARBA" id="ARBA00012928"/>
    </source>
</evidence>
<dbReference type="EC" id="2.3.1.286" evidence="1"/>
<dbReference type="GO" id="GO:0017136">
    <property type="term" value="F:histone deacetylase activity, NAD-dependent"/>
    <property type="evidence" value="ECO:0007669"/>
    <property type="project" value="TreeGrafter"/>
</dbReference>
<feature type="domain" description="Deacetylase sirtuin-type" evidence="5">
    <location>
        <begin position="8"/>
        <end position="258"/>
    </location>
</feature>
<keyword evidence="2" id="KW-0808">Transferase</keyword>
<evidence type="ECO:0000313" key="7">
    <source>
        <dbReference type="Proteomes" id="UP000315677"/>
    </source>
</evidence>
<proteinExistence type="predicted"/>
<accession>A0A543D9G2</accession>
<dbReference type="SUPFAM" id="SSF52467">
    <property type="entry name" value="DHS-like NAD/FAD-binding domain"/>
    <property type="match status" value="1"/>
</dbReference>
<reference evidence="6 7" key="1">
    <citation type="submission" date="2019-06" db="EMBL/GenBank/DDBJ databases">
        <title>Sequencing the genomes of 1000 actinobacteria strains.</title>
        <authorList>
            <person name="Klenk H.-P."/>
        </authorList>
    </citation>
    <scope>NUCLEOTIDE SEQUENCE [LARGE SCALE GENOMIC DNA]</scope>
    <source>
        <strain evidence="6 7">DSM 45301</strain>
    </source>
</reference>
<dbReference type="Gene3D" id="3.30.1600.10">
    <property type="entry name" value="SIR2/SIRT2 'Small Domain"/>
    <property type="match status" value="1"/>
</dbReference>
<dbReference type="InterPro" id="IPR050134">
    <property type="entry name" value="NAD-dep_sirtuin_deacylases"/>
</dbReference>
<keyword evidence="4" id="KW-0479">Metal-binding</keyword>
<dbReference type="InterPro" id="IPR029035">
    <property type="entry name" value="DHS-like_NAD/FAD-binding_dom"/>
</dbReference>
<dbReference type="PANTHER" id="PTHR11085">
    <property type="entry name" value="NAD-DEPENDENT PROTEIN DEACYLASE SIRTUIN-5, MITOCHONDRIAL-RELATED"/>
    <property type="match status" value="1"/>
</dbReference>
<feature type="active site" description="Proton acceptor" evidence="4">
    <location>
        <position position="127"/>
    </location>
</feature>
<dbReference type="AlphaFoldDB" id="A0A543D9G2"/>
<dbReference type="OrthoDB" id="9800582at2"/>
<keyword evidence="4" id="KW-0862">Zinc</keyword>
<sequence length="258" mass="26837">MSDLLRGCEYRAVDVHSLAEVAPRERFERVCALTGAGISVAAGLGTFRGPDGLWTMAPEVERAMHAHLLPSNVDALWSVWGGMWQIAEAAGPTPAHRALAAAGASVITQNVDGLHQAAGSVDVVELHGTAGRARCLDDDFCGWTGPAHEVRRGDLPGCARCTEPARPAVVLFGEMLDPEALGAARRLVSACDLFLAVGTSGRVAPASWLAPTARAAGAYCVNIDLHPDGPADPAFHARVVGDAQDVLTEWAGLPAAGL</sequence>
<name>A0A543D9G2_9PSEU</name>
<evidence type="ECO:0000256" key="4">
    <source>
        <dbReference type="PROSITE-ProRule" id="PRU00236"/>
    </source>
</evidence>
<gene>
    <name evidence="6" type="ORF">FB558_6208</name>
</gene>
<keyword evidence="3" id="KW-0520">NAD</keyword>
<dbReference type="InterPro" id="IPR026590">
    <property type="entry name" value="Ssirtuin_cat_dom"/>
</dbReference>
<dbReference type="InterPro" id="IPR026591">
    <property type="entry name" value="Sirtuin_cat_small_dom_sf"/>
</dbReference>
<dbReference type="GO" id="GO:0070403">
    <property type="term" value="F:NAD+ binding"/>
    <property type="evidence" value="ECO:0007669"/>
    <property type="project" value="InterPro"/>
</dbReference>
<dbReference type="Proteomes" id="UP000315677">
    <property type="component" value="Unassembled WGS sequence"/>
</dbReference>
<feature type="binding site" evidence="4">
    <location>
        <position position="141"/>
    </location>
    <ligand>
        <name>Zn(2+)</name>
        <dbReference type="ChEBI" id="CHEBI:29105"/>
    </ligand>
</feature>
<dbReference type="InterPro" id="IPR003000">
    <property type="entry name" value="Sirtuin"/>
</dbReference>
<evidence type="ECO:0000259" key="5">
    <source>
        <dbReference type="PROSITE" id="PS50305"/>
    </source>
</evidence>
<comment type="caution">
    <text evidence="6">The sequence shown here is derived from an EMBL/GenBank/DDBJ whole genome shotgun (WGS) entry which is preliminary data.</text>
</comment>
<feature type="binding site" evidence="4">
    <location>
        <position position="161"/>
    </location>
    <ligand>
        <name>Zn(2+)</name>
        <dbReference type="ChEBI" id="CHEBI:29105"/>
    </ligand>
</feature>
<keyword evidence="7" id="KW-1185">Reference proteome</keyword>
<dbReference type="Pfam" id="PF02146">
    <property type="entry name" value="SIR2"/>
    <property type="match status" value="1"/>
</dbReference>
<dbReference type="GO" id="GO:0046872">
    <property type="term" value="F:metal ion binding"/>
    <property type="evidence" value="ECO:0007669"/>
    <property type="project" value="UniProtKB-KW"/>
</dbReference>
<dbReference type="PANTHER" id="PTHR11085:SF10">
    <property type="entry name" value="NAD-DEPENDENT PROTEIN DEACYLASE SIRTUIN-5, MITOCHONDRIAL-RELATED"/>
    <property type="match status" value="1"/>
</dbReference>
<feature type="binding site" evidence="4">
    <location>
        <position position="158"/>
    </location>
    <ligand>
        <name>Zn(2+)</name>
        <dbReference type="ChEBI" id="CHEBI:29105"/>
    </ligand>
</feature>
<dbReference type="PROSITE" id="PS50305">
    <property type="entry name" value="SIRTUIN"/>
    <property type="match status" value="1"/>
</dbReference>
<evidence type="ECO:0000256" key="3">
    <source>
        <dbReference type="ARBA" id="ARBA00023027"/>
    </source>
</evidence>
<organism evidence="6 7">
    <name type="scientific">Pseudonocardia kunmingensis</name>
    <dbReference type="NCBI Taxonomy" id="630975"/>
    <lineage>
        <taxon>Bacteria</taxon>
        <taxon>Bacillati</taxon>
        <taxon>Actinomycetota</taxon>
        <taxon>Actinomycetes</taxon>
        <taxon>Pseudonocardiales</taxon>
        <taxon>Pseudonocardiaceae</taxon>
        <taxon>Pseudonocardia</taxon>
    </lineage>
</organism>
<dbReference type="Gene3D" id="3.40.50.1220">
    <property type="entry name" value="TPP-binding domain"/>
    <property type="match status" value="1"/>
</dbReference>
<evidence type="ECO:0000313" key="6">
    <source>
        <dbReference type="EMBL" id="TQM05981.1"/>
    </source>
</evidence>
<evidence type="ECO:0000256" key="2">
    <source>
        <dbReference type="ARBA" id="ARBA00022679"/>
    </source>
</evidence>